<keyword evidence="2" id="KW-0004">4Fe-4S</keyword>
<dbReference type="Gene3D" id="3.40.50.12160">
    <property type="entry name" value="Methylthiotransferase, N-terminal domain"/>
    <property type="match status" value="1"/>
</dbReference>
<comment type="cofactor">
    <cofactor evidence="1">
        <name>[4Fe-4S] cluster</name>
        <dbReference type="ChEBI" id="CHEBI:49883"/>
    </cofactor>
</comment>
<keyword evidence="5" id="KW-0408">Iron</keyword>
<name>X0ZNY5_9ZZZZ</name>
<dbReference type="Pfam" id="PF00919">
    <property type="entry name" value="UPF0004"/>
    <property type="match status" value="1"/>
</dbReference>
<accession>X0ZNY5</accession>
<dbReference type="InterPro" id="IPR038135">
    <property type="entry name" value="Methylthiotransferase_N_sf"/>
</dbReference>
<keyword evidence="3" id="KW-0949">S-adenosyl-L-methionine</keyword>
<dbReference type="GO" id="GO:0051539">
    <property type="term" value="F:4 iron, 4 sulfur cluster binding"/>
    <property type="evidence" value="ECO:0007669"/>
    <property type="project" value="UniProtKB-KW"/>
</dbReference>
<dbReference type="InterPro" id="IPR058240">
    <property type="entry name" value="rSAM_sf"/>
</dbReference>
<dbReference type="Gene3D" id="3.30.750.210">
    <property type="match status" value="1"/>
</dbReference>
<dbReference type="PROSITE" id="PS01278">
    <property type="entry name" value="MTTASE_RADICAL"/>
    <property type="match status" value="1"/>
</dbReference>
<comment type="caution">
    <text evidence="9">The sequence shown here is derived from an EMBL/GenBank/DDBJ whole genome shotgun (WGS) entry which is preliminary data.</text>
</comment>
<dbReference type="PROSITE" id="PS51449">
    <property type="entry name" value="MTTASE_N"/>
    <property type="match status" value="1"/>
</dbReference>
<evidence type="ECO:0000256" key="6">
    <source>
        <dbReference type="ARBA" id="ARBA00023014"/>
    </source>
</evidence>
<dbReference type="InterPro" id="IPR007197">
    <property type="entry name" value="rSAM"/>
</dbReference>
<dbReference type="PANTHER" id="PTHR43020:SF2">
    <property type="entry name" value="MITOCHONDRIAL TRNA METHYLTHIOTRANSFERASE CDK5RAP1"/>
    <property type="match status" value="1"/>
</dbReference>
<evidence type="ECO:0000256" key="2">
    <source>
        <dbReference type="ARBA" id="ARBA00022485"/>
    </source>
</evidence>
<dbReference type="PANTHER" id="PTHR43020">
    <property type="entry name" value="CDK5 REGULATORY SUBUNIT-ASSOCIATED PROTEIN 1"/>
    <property type="match status" value="1"/>
</dbReference>
<dbReference type="GO" id="GO:0035597">
    <property type="term" value="F:tRNA-2-methylthio-N(6)-dimethylallyladenosine(37) synthase activity"/>
    <property type="evidence" value="ECO:0007669"/>
    <property type="project" value="TreeGrafter"/>
</dbReference>
<dbReference type="AlphaFoldDB" id="X0ZNY5"/>
<dbReference type="InterPro" id="IPR013848">
    <property type="entry name" value="Methylthiotransferase_N"/>
</dbReference>
<organism evidence="9">
    <name type="scientific">marine sediment metagenome</name>
    <dbReference type="NCBI Taxonomy" id="412755"/>
    <lineage>
        <taxon>unclassified sequences</taxon>
        <taxon>metagenomes</taxon>
        <taxon>ecological metagenomes</taxon>
    </lineage>
</organism>
<evidence type="ECO:0000256" key="4">
    <source>
        <dbReference type="ARBA" id="ARBA00022723"/>
    </source>
</evidence>
<keyword evidence="4" id="KW-0479">Metal-binding</keyword>
<sequence>MRYFIFTLGCQMNESDSERIATILESCGLKSAPTDRGADLIIVNACSVRQTAIDRIWGKLKLWLKAKPKKIVAITGCILPRDQQKLAKKVDLIFNIKELPKLPEKLAQIKQLKLKKKSGCLGNYFKIKPTHKDSKTAYIPIMTGCDHFCTYCAVPYVRGREYSRPEKEIRKEAQEAIKKGTKEIILLGQNV</sequence>
<dbReference type="SUPFAM" id="SSF102114">
    <property type="entry name" value="Radical SAM enzymes"/>
    <property type="match status" value="1"/>
</dbReference>
<dbReference type="FunFam" id="3.40.50.12160:FF:000003">
    <property type="entry name" value="CDK5 regulatory subunit-associated protein 1"/>
    <property type="match status" value="1"/>
</dbReference>
<gene>
    <name evidence="9" type="ORF">S01H4_14497</name>
</gene>
<evidence type="ECO:0000256" key="5">
    <source>
        <dbReference type="ARBA" id="ARBA00023004"/>
    </source>
</evidence>
<dbReference type="SFLD" id="SFLDS00029">
    <property type="entry name" value="Radical_SAM"/>
    <property type="match status" value="1"/>
</dbReference>
<dbReference type="PROSITE" id="PS51918">
    <property type="entry name" value="RADICAL_SAM"/>
    <property type="match status" value="1"/>
</dbReference>
<evidence type="ECO:0000256" key="3">
    <source>
        <dbReference type="ARBA" id="ARBA00022691"/>
    </source>
</evidence>
<feature type="non-terminal residue" evidence="9">
    <location>
        <position position="191"/>
    </location>
</feature>
<evidence type="ECO:0000259" key="7">
    <source>
        <dbReference type="PROSITE" id="PS51449"/>
    </source>
</evidence>
<evidence type="ECO:0000313" key="9">
    <source>
        <dbReference type="EMBL" id="GAG62083.1"/>
    </source>
</evidence>
<dbReference type="GO" id="GO:0046872">
    <property type="term" value="F:metal ion binding"/>
    <property type="evidence" value="ECO:0007669"/>
    <property type="project" value="UniProtKB-KW"/>
</dbReference>
<keyword evidence="6" id="KW-0411">Iron-sulfur</keyword>
<feature type="domain" description="MTTase N-terminal" evidence="7">
    <location>
        <begin position="1"/>
        <end position="111"/>
    </location>
</feature>
<protein>
    <submittedName>
        <fullName evidence="9">Uncharacterized protein</fullName>
    </submittedName>
</protein>
<evidence type="ECO:0000256" key="1">
    <source>
        <dbReference type="ARBA" id="ARBA00001966"/>
    </source>
</evidence>
<feature type="domain" description="Radical SAM core" evidence="8">
    <location>
        <begin position="131"/>
        <end position="191"/>
    </location>
</feature>
<dbReference type="GO" id="GO:0005829">
    <property type="term" value="C:cytosol"/>
    <property type="evidence" value="ECO:0007669"/>
    <property type="project" value="TreeGrafter"/>
</dbReference>
<reference evidence="9" key="1">
    <citation type="journal article" date="2014" name="Front. Microbiol.">
        <title>High frequency of phylogenetically diverse reductive dehalogenase-homologous genes in deep subseafloor sedimentary metagenomes.</title>
        <authorList>
            <person name="Kawai M."/>
            <person name="Futagami T."/>
            <person name="Toyoda A."/>
            <person name="Takaki Y."/>
            <person name="Nishi S."/>
            <person name="Hori S."/>
            <person name="Arai W."/>
            <person name="Tsubouchi T."/>
            <person name="Morono Y."/>
            <person name="Uchiyama I."/>
            <person name="Ito T."/>
            <person name="Fujiyama A."/>
            <person name="Inagaki F."/>
            <person name="Takami H."/>
        </authorList>
    </citation>
    <scope>NUCLEOTIDE SEQUENCE</scope>
    <source>
        <strain evidence="9">Expedition CK06-06</strain>
    </source>
</reference>
<dbReference type="EMBL" id="BART01006357">
    <property type="protein sequence ID" value="GAG62083.1"/>
    <property type="molecule type" value="Genomic_DNA"/>
</dbReference>
<dbReference type="InterPro" id="IPR020612">
    <property type="entry name" value="Methylthiotransferase_CS"/>
</dbReference>
<evidence type="ECO:0000259" key="8">
    <source>
        <dbReference type="PROSITE" id="PS51918"/>
    </source>
</evidence>
<proteinExistence type="predicted"/>
<dbReference type="Pfam" id="PF04055">
    <property type="entry name" value="Radical_SAM"/>
    <property type="match status" value="1"/>
</dbReference>